<keyword evidence="2" id="KW-1185">Reference proteome</keyword>
<dbReference type="KEGG" id="gax:Pan161_03910"/>
<dbReference type="EMBL" id="CP036343">
    <property type="protein sequence ID" value="QDT88772.1"/>
    <property type="molecule type" value="Genomic_DNA"/>
</dbReference>
<reference evidence="1 2" key="1">
    <citation type="submission" date="2019-02" db="EMBL/GenBank/DDBJ databases">
        <title>Deep-cultivation of Planctomycetes and their phenomic and genomic characterization uncovers novel biology.</title>
        <authorList>
            <person name="Wiegand S."/>
            <person name="Jogler M."/>
            <person name="Boedeker C."/>
            <person name="Pinto D."/>
            <person name="Vollmers J."/>
            <person name="Rivas-Marin E."/>
            <person name="Kohn T."/>
            <person name="Peeters S.H."/>
            <person name="Heuer A."/>
            <person name="Rast P."/>
            <person name="Oberbeckmann S."/>
            <person name="Bunk B."/>
            <person name="Jeske O."/>
            <person name="Meyerdierks A."/>
            <person name="Storesund J.E."/>
            <person name="Kallscheuer N."/>
            <person name="Luecker S."/>
            <person name="Lage O.M."/>
            <person name="Pohl T."/>
            <person name="Merkel B.J."/>
            <person name="Hornburger P."/>
            <person name="Mueller R.-W."/>
            <person name="Bruemmer F."/>
            <person name="Labrenz M."/>
            <person name="Spormann A.M."/>
            <person name="Op den Camp H."/>
            <person name="Overmann J."/>
            <person name="Amann R."/>
            <person name="Jetten M.S.M."/>
            <person name="Mascher T."/>
            <person name="Medema M.H."/>
            <person name="Devos D.P."/>
            <person name="Kaster A.-K."/>
            <person name="Ovreas L."/>
            <person name="Rohde M."/>
            <person name="Galperin M.Y."/>
            <person name="Jogler C."/>
        </authorList>
    </citation>
    <scope>NUCLEOTIDE SEQUENCE [LARGE SCALE GENOMIC DNA]</scope>
    <source>
        <strain evidence="1 2">Pan161</strain>
    </source>
</reference>
<sequence>MKTTGSGPLPEKIQDNARFQNKASWAAEEEVLDHTLIADLSNEQIHQMTREELVRVILAAKLDFLDLGGQHRVSCFDRVILERLAYLARFCCQNQMSRTFKSRKEGHACSNTKKNE</sequence>
<protein>
    <submittedName>
        <fullName evidence="1">Uncharacterized protein</fullName>
    </submittedName>
</protein>
<proteinExistence type="predicted"/>
<organism evidence="1 2">
    <name type="scientific">Gimesia algae</name>
    <dbReference type="NCBI Taxonomy" id="2527971"/>
    <lineage>
        <taxon>Bacteria</taxon>
        <taxon>Pseudomonadati</taxon>
        <taxon>Planctomycetota</taxon>
        <taxon>Planctomycetia</taxon>
        <taxon>Planctomycetales</taxon>
        <taxon>Planctomycetaceae</taxon>
        <taxon>Gimesia</taxon>
    </lineage>
</organism>
<gene>
    <name evidence="1" type="ORF">Pan161_03910</name>
</gene>
<name>A0A517V6Y7_9PLAN</name>
<dbReference type="Proteomes" id="UP000316855">
    <property type="component" value="Chromosome"/>
</dbReference>
<evidence type="ECO:0000313" key="1">
    <source>
        <dbReference type="EMBL" id="QDT88772.1"/>
    </source>
</evidence>
<evidence type="ECO:0000313" key="2">
    <source>
        <dbReference type="Proteomes" id="UP000316855"/>
    </source>
</evidence>
<dbReference type="AlphaFoldDB" id="A0A517V6Y7"/>
<accession>A0A517V6Y7</accession>